<accession>A0ACB9YSP2</accession>
<keyword evidence="2" id="KW-1185">Reference proteome</keyword>
<name>A0ACB9YSP2_9PEZI</name>
<gene>
    <name evidence="1" type="ORF">F4820DRAFT_431782</name>
</gene>
<dbReference type="EMBL" id="MU393536">
    <property type="protein sequence ID" value="KAI4862004.1"/>
    <property type="molecule type" value="Genomic_DNA"/>
</dbReference>
<dbReference type="Proteomes" id="UP001497700">
    <property type="component" value="Unassembled WGS sequence"/>
</dbReference>
<reference evidence="1 2" key="1">
    <citation type="journal article" date="2022" name="New Phytol.">
        <title>Ecological generalism drives hyperdiversity of secondary metabolite gene clusters in xylarialean endophytes.</title>
        <authorList>
            <person name="Franco M.E.E."/>
            <person name="Wisecaver J.H."/>
            <person name="Arnold A.E."/>
            <person name="Ju Y.M."/>
            <person name="Slot J.C."/>
            <person name="Ahrendt S."/>
            <person name="Moore L.P."/>
            <person name="Eastman K.E."/>
            <person name="Scott K."/>
            <person name="Konkel Z."/>
            <person name="Mondo S.J."/>
            <person name="Kuo A."/>
            <person name="Hayes R.D."/>
            <person name="Haridas S."/>
            <person name="Andreopoulos B."/>
            <person name="Riley R."/>
            <person name="LaButti K."/>
            <person name="Pangilinan J."/>
            <person name="Lipzen A."/>
            <person name="Amirebrahimi M."/>
            <person name="Yan J."/>
            <person name="Adam C."/>
            <person name="Keymanesh K."/>
            <person name="Ng V."/>
            <person name="Louie K."/>
            <person name="Northen T."/>
            <person name="Drula E."/>
            <person name="Henrissat B."/>
            <person name="Hsieh H.M."/>
            <person name="Youens-Clark K."/>
            <person name="Lutzoni F."/>
            <person name="Miadlikowska J."/>
            <person name="Eastwood D.C."/>
            <person name="Hamelin R.C."/>
            <person name="Grigoriev I.V."/>
            <person name="U'Ren J.M."/>
        </authorList>
    </citation>
    <scope>NUCLEOTIDE SEQUENCE [LARGE SCALE GENOMIC DNA]</scope>
    <source>
        <strain evidence="1 2">CBS 119005</strain>
    </source>
</reference>
<sequence>MPRFIWWKSCRAAGDRAAAVSMASAKVSSIAALAVLSVIKPQARSANPTVVANSAARLISGGADAVARVAVVAAHRARSAAQSTARPILSRQRVAADLKSVATATSDFARSYAMKEALNRIEFAAPGGPHSEEVVAALTAAAADVVRAITSVVEEYIATITPTTVSVPSVEKLALAAADAATKASRAVASTVAFINTPPPYGDLELGEGETSSPPLLEDRCL</sequence>
<protein>
    <submittedName>
        <fullName evidence="1">Uncharacterized protein</fullName>
    </submittedName>
</protein>
<evidence type="ECO:0000313" key="2">
    <source>
        <dbReference type="Proteomes" id="UP001497700"/>
    </source>
</evidence>
<evidence type="ECO:0000313" key="1">
    <source>
        <dbReference type="EMBL" id="KAI4862004.1"/>
    </source>
</evidence>
<comment type="caution">
    <text evidence="1">The sequence shown here is derived from an EMBL/GenBank/DDBJ whole genome shotgun (WGS) entry which is preliminary data.</text>
</comment>
<organism evidence="1 2">
    <name type="scientific">Hypoxylon rubiginosum</name>
    <dbReference type="NCBI Taxonomy" id="110542"/>
    <lineage>
        <taxon>Eukaryota</taxon>
        <taxon>Fungi</taxon>
        <taxon>Dikarya</taxon>
        <taxon>Ascomycota</taxon>
        <taxon>Pezizomycotina</taxon>
        <taxon>Sordariomycetes</taxon>
        <taxon>Xylariomycetidae</taxon>
        <taxon>Xylariales</taxon>
        <taxon>Hypoxylaceae</taxon>
        <taxon>Hypoxylon</taxon>
    </lineage>
</organism>
<proteinExistence type="predicted"/>